<evidence type="ECO:0000313" key="1">
    <source>
        <dbReference type="EMBL" id="CAI9923001.1"/>
    </source>
</evidence>
<dbReference type="EMBL" id="CAXDID020000019">
    <property type="protein sequence ID" value="CAL5985441.1"/>
    <property type="molecule type" value="Genomic_DNA"/>
</dbReference>
<protein>
    <submittedName>
        <fullName evidence="2">Growth factor receptor cysteine-rich domain superfamily</fullName>
    </submittedName>
    <submittedName>
        <fullName evidence="3">Growth_factor receptor cysteine-rich domain superfamily</fullName>
    </submittedName>
</protein>
<dbReference type="Proteomes" id="UP001642409">
    <property type="component" value="Unassembled WGS sequence"/>
</dbReference>
<keyword evidence="7" id="KW-1185">Reference proteome</keyword>
<dbReference type="InterPro" id="IPR009030">
    <property type="entry name" value="Growth_fac_rcpt_cys_sf"/>
</dbReference>
<evidence type="ECO:0000313" key="3">
    <source>
        <dbReference type="EMBL" id="CAL5985440.1"/>
    </source>
</evidence>
<accession>A0AA86NMH8</accession>
<dbReference type="AlphaFoldDB" id="A0AA86NMH8"/>
<organism evidence="2">
    <name type="scientific">Hexamita inflata</name>
    <dbReference type="NCBI Taxonomy" id="28002"/>
    <lineage>
        <taxon>Eukaryota</taxon>
        <taxon>Metamonada</taxon>
        <taxon>Diplomonadida</taxon>
        <taxon>Hexamitidae</taxon>
        <taxon>Hexamitinae</taxon>
        <taxon>Hexamita</taxon>
    </lineage>
</organism>
<reference evidence="3 7" key="2">
    <citation type="submission" date="2024-07" db="EMBL/GenBank/DDBJ databases">
        <authorList>
            <person name="Akdeniz Z."/>
        </authorList>
    </citation>
    <scope>NUCLEOTIDE SEQUENCE [LARGE SCALE GENOMIC DNA]</scope>
</reference>
<proteinExistence type="predicted"/>
<reference evidence="2" key="1">
    <citation type="submission" date="2023-06" db="EMBL/GenBank/DDBJ databases">
        <authorList>
            <person name="Kurt Z."/>
        </authorList>
    </citation>
    <scope>NUCLEOTIDE SEQUENCE</scope>
</reference>
<dbReference type="EMBL" id="CATOUU010000270">
    <property type="protein sequence ID" value="CAI9923002.1"/>
    <property type="molecule type" value="Genomic_DNA"/>
</dbReference>
<evidence type="ECO:0000313" key="4">
    <source>
        <dbReference type="EMBL" id="CAL5985441.1"/>
    </source>
</evidence>
<dbReference type="EMBL" id="CATOUU010000270">
    <property type="protein sequence ID" value="CAI9923001.1"/>
    <property type="molecule type" value="Genomic_DNA"/>
</dbReference>
<gene>
    <name evidence="1" type="ORF">HINF_LOCUS10646</name>
    <name evidence="2" type="ORF">HINF_LOCUS10647</name>
    <name evidence="5" type="ORF">HINF_LOCUS71711</name>
    <name evidence="6" type="ORF">HINF_LOCUS71712</name>
    <name evidence="3" type="ORF">HINF_LOCUS8901</name>
    <name evidence="4" type="ORF">HINF_LOCUS8902</name>
</gene>
<dbReference type="EMBL" id="CAXDID020000556">
    <property type="protein sequence ID" value="CAL6102531.1"/>
    <property type="molecule type" value="Genomic_DNA"/>
</dbReference>
<dbReference type="EMBL" id="CAXDID020000556">
    <property type="protein sequence ID" value="CAL6102533.1"/>
    <property type="molecule type" value="Genomic_DNA"/>
</dbReference>
<dbReference type="EMBL" id="CAXDID020000019">
    <property type="protein sequence ID" value="CAL5985440.1"/>
    <property type="molecule type" value="Genomic_DNA"/>
</dbReference>
<sequence length="335" mass="37822">MQSVGIAEQVLNINGTSTLTCQQLCADEYIVTFGICHEIIQFATTLDNFTQICNEPFIFDSFNNICLCQYGYYLNGTICVNVINEFSEIVQNMSSIYLKLQTEIQQTDIVLKSIFYDLEKEILTNISNLSKLVSETHLDLKLDINTINQTLYNTLMDIQTDIDFNFKFNSDQNVITQAIIKQFYIETSNNFSVVNTKLGSVSTLMIDNNLNITNQYIQTQIQISDLQNEISNNFSQVEQSIDGLITKITSLSAKIDQLNLAATGCKTIGATEEGDGLCTCTTKFGNIQSSHKNGFDSTTNKCCTQYMYLSEALICSDGQQYYHYAVLRQYTNVPW</sequence>
<comment type="caution">
    <text evidence="2">The sequence shown here is derived from an EMBL/GenBank/DDBJ whole genome shotgun (WGS) entry which is preliminary data.</text>
</comment>
<dbReference type="SUPFAM" id="SSF57184">
    <property type="entry name" value="Growth factor receptor domain"/>
    <property type="match status" value="1"/>
</dbReference>
<evidence type="ECO:0000313" key="6">
    <source>
        <dbReference type="EMBL" id="CAL6102533.1"/>
    </source>
</evidence>
<evidence type="ECO:0000313" key="2">
    <source>
        <dbReference type="EMBL" id="CAI9923002.1"/>
    </source>
</evidence>
<name>A0AA86NMH8_9EUKA</name>
<keyword evidence="2" id="KW-0675">Receptor</keyword>
<evidence type="ECO:0000313" key="5">
    <source>
        <dbReference type="EMBL" id="CAL6102531.1"/>
    </source>
</evidence>
<evidence type="ECO:0000313" key="7">
    <source>
        <dbReference type="Proteomes" id="UP001642409"/>
    </source>
</evidence>